<dbReference type="RefSeq" id="WP_033245025.1">
    <property type="nucleotide sequence ID" value="NZ_JBIRUQ010000002.1"/>
</dbReference>
<sequence>MPAQFQTEEQVKTHLAQILEPDREYRIYQIDHGWVCSPIPTQYETSTQQDVGMPKLVVDAENGAIYEYPSWSLGMITSSFHTSKEAGSRPEAVQIYPRQTPPAAWTTEPPRTHHRAPQVHIQKEWEEALSVGYTVTFDNPFLAGKLFMLGINKQTRHVQPMGDFQPGDRTPEQVAAWITQYRLNNRGAWPDRGSFDH</sequence>
<accession>A0ABW7TKH3</accession>
<evidence type="ECO:0000313" key="2">
    <source>
        <dbReference type="Proteomes" id="UP001611263"/>
    </source>
</evidence>
<dbReference type="EMBL" id="JBIRUQ010000002">
    <property type="protein sequence ID" value="MFI1461535.1"/>
    <property type="molecule type" value="Genomic_DNA"/>
</dbReference>
<keyword evidence="2" id="KW-1185">Reference proteome</keyword>
<comment type="caution">
    <text evidence="1">The sequence shown here is derived from an EMBL/GenBank/DDBJ whole genome shotgun (WGS) entry which is preliminary data.</text>
</comment>
<proteinExistence type="predicted"/>
<reference evidence="1 2" key="1">
    <citation type="submission" date="2024-10" db="EMBL/GenBank/DDBJ databases">
        <title>The Natural Products Discovery Center: Release of the First 8490 Sequenced Strains for Exploring Actinobacteria Biosynthetic Diversity.</title>
        <authorList>
            <person name="Kalkreuter E."/>
            <person name="Kautsar S.A."/>
            <person name="Yang D."/>
            <person name="Bader C.D."/>
            <person name="Teijaro C.N."/>
            <person name="Fluegel L."/>
            <person name="Davis C.M."/>
            <person name="Simpson J.R."/>
            <person name="Lauterbach L."/>
            <person name="Steele A.D."/>
            <person name="Gui C."/>
            <person name="Meng S."/>
            <person name="Li G."/>
            <person name="Viehrig K."/>
            <person name="Ye F."/>
            <person name="Su P."/>
            <person name="Kiefer A.F."/>
            <person name="Nichols A."/>
            <person name="Cepeda A.J."/>
            <person name="Yan W."/>
            <person name="Fan B."/>
            <person name="Jiang Y."/>
            <person name="Adhikari A."/>
            <person name="Zheng C.-J."/>
            <person name="Schuster L."/>
            <person name="Cowan T.M."/>
            <person name="Smanski M.J."/>
            <person name="Chevrette M.G."/>
            <person name="De Carvalho L.P.S."/>
            <person name="Shen B."/>
        </authorList>
    </citation>
    <scope>NUCLEOTIDE SEQUENCE [LARGE SCALE GENOMIC DNA]</scope>
    <source>
        <strain evidence="1 2">NPDC020568</strain>
    </source>
</reference>
<name>A0ABW7TKH3_9NOCA</name>
<evidence type="ECO:0000313" key="1">
    <source>
        <dbReference type="EMBL" id="MFI1461535.1"/>
    </source>
</evidence>
<dbReference type="GeneID" id="93504535"/>
<evidence type="ECO:0008006" key="3">
    <source>
        <dbReference type="Google" id="ProtNLM"/>
    </source>
</evidence>
<gene>
    <name evidence="1" type="ORF">ACH4WX_12525</name>
</gene>
<dbReference type="Proteomes" id="UP001611263">
    <property type="component" value="Unassembled WGS sequence"/>
</dbReference>
<protein>
    <recommendedName>
        <fullName evidence="3">Immunity protein 35 domain-containing protein</fullName>
    </recommendedName>
</protein>
<organism evidence="1 2">
    <name type="scientific">Nocardia carnea</name>
    <dbReference type="NCBI Taxonomy" id="37328"/>
    <lineage>
        <taxon>Bacteria</taxon>
        <taxon>Bacillati</taxon>
        <taxon>Actinomycetota</taxon>
        <taxon>Actinomycetes</taxon>
        <taxon>Mycobacteriales</taxon>
        <taxon>Nocardiaceae</taxon>
        <taxon>Nocardia</taxon>
    </lineage>
</organism>